<keyword evidence="9" id="KW-1185">Reference proteome</keyword>
<protein>
    <recommendedName>
        <fullName evidence="4 6">Molybdenum cofactor biosynthesis protein B</fullName>
    </recommendedName>
</protein>
<proteinExistence type="inferred from homology"/>
<evidence type="ECO:0000256" key="1">
    <source>
        <dbReference type="ARBA" id="ARBA00003487"/>
    </source>
</evidence>
<dbReference type="SUPFAM" id="SSF53218">
    <property type="entry name" value="Molybdenum cofactor biosynthesis proteins"/>
    <property type="match status" value="1"/>
</dbReference>
<dbReference type="SMART" id="SM00852">
    <property type="entry name" value="MoCF_biosynth"/>
    <property type="match status" value="1"/>
</dbReference>
<dbReference type="InterPro" id="IPR008284">
    <property type="entry name" value="MoCF_biosynth_CS"/>
</dbReference>
<dbReference type="GO" id="GO:0006777">
    <property type="term" value="P:Mo-molybdopterin cofactor biosynthetic process"/>
    <property type="evidence" value="ECO:0007669"/>
    <property type="project" value="UniProtKB-UniRule"/>
</dbReference>
<evidence type="ECO:0000313" key="9">
    <source>
        <dbReference type="Proteomes" id="UP000300879"/>
    </source>
</evidence>
<evidence type="ECO:0000256" key="3">
    <source>
        <dbReference type="ARBA" id="ARBA00006112"/>
    </source>
</evidence>
<comment type="similarity">
    <text evidence="3 6">Belongs to the MoaB/Mog family.</text>
</comment>
<evidence type="ECO:0000259" key="7">
    <source>
        <dbReference type="SMART" id="SM00852"/>
    </source>
</evidence>
<comment type="function">
    <text evidence="1 6">May be involved in the biosynthesis of molybdopterin.</text>
</comment>
<dbReference type="NCBIfam" id="TIGR00177">
    <property type="entry name" value="molyb_syn"/>
    <property type="match status" value="1"/>
</dbReference>
<dbReference type="PANTHER" id="PTHR43232">
    <property type="entry name" value="MOLYBDENUM COFACTOR BIOSYNTHESIS PROTEIN B"/>
    <property type="match status" value="1"/>
</dbReference>
<dbReference type="Pfam" id="PF00994">
    <property type="entry name" value="MoCF_biosynth"/>
    <property type="match status" value="1"/>
</dbReference>
<feature type="domain" description="MoaB/Mog" evidence="7">
    <location>
        <begin position="18"/>
        <end position="162"/>
    </location>
</feature>
<dbReference type="AlphaFoldDB" id="A0A4P8XL70"/>
<keyword evidence="5 6" id="KW-0501">Molybdenum cofactor biosynthesis</keyword>
<organism evidence="8 9">
    <name type="scientific">Paenibacillus algicola</name>
    <dbReference type="NCBI Taxonomy" id="2565926"/>
    <lineage>
        <taxon>Bacteria</taxon>
        <taxon>Bacillati</taxon>
        <taxon>Bacillota</taxon>
        <taxon>Bacilli</taxon>
        <taxon>Bacillales</taxon>
        <taxon>Paenibacillaceae</taxon>
        <taxon>Paenibacillus</taxon>
    </lineage>
</organism>
<evidence type="ECO:0000256" key="5">
    <source>
        <dbReference type="ARBA" id="ARBA00023150"/>
    </source>
</evidence>
<evidence type="ECO:0000313" key="8">
    <source>
        <dbReference type="EMBL" id="QCT03123.1"/>
    </source>
</evidence>
<dbReference type="RefSeq" id="WP_138226041.1">
    <property type="nucleotide sequence ID" value="NZ_CP040396.1"/>
</dbReference>
<dbReference type="FunFam" id="3.40.980.10:FF:000006">
    <property type="entry name" value="Molybdenum cofactor biosynthesis protein B"/>
    <property type="match status" value="1"/>
</dbReference>
<gene>
    <name evidence="8" type="ORF">E6C60_2411</name>
</gene>
<dbReference type="OrthoDB" id="9784492at2"/>
<dbReference type="PROSITE" id="PS01078">
    <property type="entry name" value="MOCF_BIOSYNTHESIS_1"/>
    <property type="match status" value="1"/>
</dbReference>
<evidence type="ECO:0000256" key="2">
    <source>
        <dbReference type="ARBA" id="ARBA00005046"/>
    </source>
</evidence>
<evidence type="ECO:0000256" key="4">
    <source>
        <dbReference type="ARBA" id="ARBA00015262"/>
    </source>
</evidence>
<name>A0A4P8XL70_9BACL</name>
<accession>A0A4P8XL70</accession>
<dbReference type="InterPro" id="IPR001453">
    <property type="entry name" value="MoaB/Mog_dom"/>
</dbReference>
<comment type="pathway">
    <text evidence="2 6">Cofactor biosynthesis; molybdopterin biosynthesis.</text>
</comment>
<dbReference type="InterPro" id="IPR036425">
    <property type="entry name" value="MoaB/Mog-like_dom_sf"/>
</dbReference>
<dbReference type="KEGG" id="palo:E6C60_2411"/>
<dbReference type="InterPro" id="IPR012245">
    <property type="entry name" value="MoaB"/>
</dbReference>
<dbReference type="PIRSF" id="PIRSF006443">
    <property type="entry name" value="MoaB"/>
    <property type="match status" value="1"/>
</dbReference>
<dbReference type="Gene3D" id="3.40.980.10">
    <property type="entry name" value="MoaB/Mog-like domain"/>
    <property type="match status" value="1"/>
</dbReference>
<reference evidence="8 9" key="1">
    <citation type="submission" date="2019-05" db="EMBL/GenBank/DDBJ databases">
        <authorList>
            <person name="Chen C."/>
        </authorList>
    </citation>
    <scope>NUCLEOTIDE SEQUENCE [LARGE SCALE GENOMIC DNA]</scope>
    <source>
        <strain evidence="8 9">HB172198</strain>
    </source>
</reference>
<dbReference type="UniPathway" id="UPA00344"/>
<dbReference type="PANTHER" id="PTHR43232:SF2">
    <property type="entry name" value="MOLYBDENUM COFACTOR BIOSYNTHESIS PROTEIN B"/>
    <property type="match status" value="1"/>
</dbReference>
<sequence length="171" mass="18512">MNSVEEHRKEAPASVSCMVITVSDTRTLETDQSGRLICELLETQGYIVAGRTIVKDDYEQVRELLYDASSRPDIDAVLLTGGTGISGRDTTYEAVASMLSKELAGFGEVFRFLSYQEIGSAAILSRAVGGAIGDTAIFSMPGSVNAVRLAMDKILLPELRHVVRELKKPVS</sequence>
<dbReference type="EMBL" id="CP040396">
    <property type="protein sequence ID" value="QCT03123.1"/>
    <property type="molecule type" value="Genomic_DNA"/>
</dbReference>
<dbReference type="Proteomes" id="UP000300879">
    <property type="component" value="Chromosome"/>
</dbReference>
<dbReference type="CDD" id="cd00886">
    <property type="entry name" value="MogA_MoaB"/>
    <property type="match status" value="1"/>
</dbReference>
<dbReference type="GO" id="GO:0005829">
    <property type="term" value="C:cytosol"/>
    <property type="evidence" value="ECO:0007669"/>
    <property type="project" value="TreeGrafter"/>
</dbReference>
<evidence type="ECO:0000256" key="6">
    <source>
        <dbReference type="PIRNR" id="PIRNR006443"/>
    </source>
</evidence>